<organism evidence="2 3">
    <name type="scientific">Luteimonas notoginsengisoli</name>
    <dbReference type="NCBI Taxonomy" id="1578200"/>
    <lineage>
        <taxon>Bacteria</taxon>
        <taxon>Pseudomonadati</taxon>
        <taxon>Pseudomonadota</taxon>
        <taxon>Gammaproteobacteria</taxon>
        <taxon>Lysobacterales</taxon>
        <taxon>Lysobacteraceae</taxon>
        <taxon>Luteimonas</taxon>
    </lineage>
</organism>
<accession>A0ABV7UYE1</accession>
<dbReference type="Pfam" id="PF14559">
    <property type="entry name" value="TPR_19"/>
    <property type="match status" value="1"/>
</dbReference>
<dbReference type="RefSeq" id="WP_386712542.1">
    <property type="nucleotide sequence ID" value="NZ_JBHRYF010000014.1"/>
</dbReference>
<dbReference type="Proteomes" id="UP001595724">
    <property type="component" value="Unassembled WGS sequence"/>
</dbReference>
<evidence type="ECO:0000313" key="2">
    <source>
        <dbReference type="EMBL" id="MFC3661327.1"/>
    </source>
</evidence>
<name>A0ABV7UYE1_9GAMM</name>
<feature type="repeat" description="TPR" evidence="1">
    <location>
        <begin position="90"/>
        <end position="123"/>
    </location>
</feature>
<dbReference type="EMBL" id="JBHRYF010000014">
    <property type="protein sequence ID" value="MFC3661327.1"/>
    <property type="molecule type" value="Genomic_DNA"/>
</dbReference>
<gene>
    <name evidence="2" type="ORF">ACFOM9_14790</name>
</gene>
<keyword evidence="3" id="KW-1185">Reference proteome</keyword>
<proteinExistence type="predicted"/>
<sequence length="175" mass="18604">MKKGIIAAAAAIVFVSGIGVGYSAKPSPAPALYHGQAAQDAGRGLLGLALKQAEDGSWERIGVARVYYLGGLKAEGQAIFDQVLAGKHDDGDAYRIARVYREAGETEKANAMFERYLAANPDDARALSEVGAYALLEGNREKAERLFDRSFAAEHDDMWASLQAAGAYLGVAPQQ</sequence>
<comment type="caution">
    <text evidence="2">The sequence shown here is derived from an EMBL/GenBank/DDBJ whole genome shotgun (WGS) entry which is preliminary data.</text>
</comment>
<dbReference type="InterPro" id="IPR011990">
    <property type="entry name" value="TPR-like_helical_dom_sf"/>
</dbReference>
<dbReference type="InterPro" id="IPR019734">
    <property type="entry name" value="TPR_rpt"/>
</dbReference>
<evidence type="ECO:0000256" key="1">
    <source>
        <dbReference type="PROSITE-ProRule" id="PRU00339"/>
    </source>
</evidence>
<protein>
    <submittedName>
        <fullName evidence="2">Tetratricopeptide repeat protein</fullName>
    </submittedName>
</protein>
<dbReference type="SUPFAM" id="SSF48452">
    <property type="entry name" value="TPR-like"/>
    <property type="match status" value="1"/>
</dbReference>
<dbReference type="PROSITE" id="PS50005">
    <property type="entry name" value="TPR"/>
    <property type="match status" value="1"/>
</dbReference>
<evidence type="ECO:0000313" key="3">
    <source>
        <dbReference type="Proteomes" id="UP001595724"/>
    </source>
</evidence>
<reference evidence="3" key="1">
    <citation type="journal article" date="2019" name="Int. J. Syst. Evol. Microbiol.">
        <title>The Global Catalogue of Microorganisms (GCM) 10K type strain sequencing project: providing services to taxonomists for standard genome sequencing and annotation.</title>
        <authorList>
            <consortium name="The Broad Institute Genomics Platform"/>
            <consortium name="The Broad Institute Genome Sequencing Center for Infectious Disease"/>
            <person name="Wu L."/>
            <person name="Ma J."/>
        </authorList>
    </citation>
    <scope>NUCLEOTIDE SEQUENCE [LARGE SCALE GENOMIC DNA]</scope>
    <source>
        <strain evidence="3">KCTC 42211</strain>
    </source>
</reference>
<dbReference type="Gene3D" id="1.25.40.10">
    <property type="entry name" value="Tetratricopeptide repeat domain"/>
    <property type="match status" value="1"/>
</dbReference>
<keyword evidence="1" id="KW-0802">TPR repeat</keyword>